<proteinExistence type="predicted"/>
<dbReference type="RefSeq" id="WP_159442900.1">
    <property type="nucleotide sequence ID" value="NZ_FUWM01000009.1"/>
</dbReference>
<evidence type="ECO:0000313" key="2">
    <source>
        <dbReference type="Proteomes" id="UP000190625"/>
    </source>
</evidence>
<organism evidence="1 2">
    <name type="scientific">Selenihalanaerobacter shriftii</name>
    <dbReference type="NCBI Taxonomy" id="142842"/>
    <lineage>
        <taxon>Bacteria</taxon>
        <taxon>Bacillati</taxon>
        <taxon>Bacillota</taxon>
        <taxon>Clostridia</taxon>
        <taxon>Halanaerobiales</taxon>
        <taxon>Halobacteroidaceae</taxon>
        <taxon>Selenihalanaerobacter</taxon>
    </lineage>
</organism>
<evidence type="ECO:0000313" key="1">
    <source>
        <dbReference type="EMBL" id="SJZ56637.1"/>
    </source>
</evidence>
<dbReference type="Proteomes" id="UP000190625">
    <property type="component" value="Unassembled WGS sequence"/>
</dbReference>
<dbReference type="STRING" id="142842.SAMN02745118_01199"/>
<reference evidence="2" key="1">
    <citation type="submission" date="2017-02" db="EMBL/GenBank/DDBJ databases">
        <authorList>
            <person name="Varghese N."/>
            <person name="Submissions S."/>
        </authorList>
    </citation>
    <scope>NUCLEOTIDE SEQUENCE [LARGE SCALE GENOMIC DNA]</scope>
    <source>
        <strain evidence="2">ATCC BAA-73</strain>
    </source>
</reference>
<accession>A0A1T4LPS1</accession>
<dbReference type="AlphaFoldDB" id="A0A1T4LPS1"/>
<name>A0A1T4LPS1_9FIRM</name>
<dbReference type="EMBL" id="FUWM01000009">
    <property type="protein sequence ID" value="SJZ56637.1"/>
    <property type="molecule type" value="Genomic_DNA"/>
</dbReference>
<keyword evidence="2" id="KW-1185">Reference proteome</keyword>
<protein>
    <submittedName>
        <fullName evidence="1">Uncharacterized protein</fullName>
    </submittedName>
</protein>
<gene>
    <name evidence="1" type="ORF">SAMN02745118_01199</name>
</gene>
<sequence length="53" mass="5979">MTDINETVKADNSNQMINATAEIEEVSSEFTAASQKLLSMAQELQWEVNQFKN</sequence>